<dbReference type="InterPro" id="IPR012340">
    <property type="entry name" value="NA-bd_OB-fold"/>
</dbReference>
<organism evidence="6 7">
    <name type="scientific">Salinimicrobium catena</name>
    <dbReference type="NCBI Taxonomy" id="390640"/>
    <lineage>
        <taxon>Bacteria</taxon>
        <taxon>Pseudomonadati</taxon>
        <taxon>Bacteroidota</taxon>
        <taxon>Flavobacteriia</taxon>
        <taxon>Flavobacteriales</taxon>
        <taxon>Flavobacteriaceae</taxon>
        <taxon>Salinimicrobium</taxon>
    </lineage>
</organism>
<dbReference type="PANTHER" id="PTHR33991:SF1">
    <property type="entry name" value="DNA REPAIR PROTEIN RECO"/>
    <property type="match status" value="1"/>
</dbReference>
<evidence type="ECO:0000256" key="1">
    <source>
        <dbReference type="ARBA" id="ARBA00022763"/>
    </source>
</evidence>
<comment type="function">
    <text evidence="4">Involved in DNA repair and RecF pathway recombination.</text>
</comment>
<dbReference type="SUPFAM" id="SSF57863">
    <property type="entry name" value="ArfGap/RecO-like zinc finger"/>
    <property type="match status" value="1"/>
</dbReference>
<evidence type="ECO:0000259" key="5">
    <source>
        <dbReference type="Pfam" id="PF11967"/>
    </source>
</evidence>
<sequence length="239" mass="27731">MLITTKAIVFSALKYGEADLIVKCFTEKSGLKTYLLRGVLKSKKGKLKASLFQPLTQLEIVAQHKDKGSLEYIREAKLLVPYESLHTNILKSAVVMFLSEVLRNAIKEEEANFPLFTFLEMSLLWFDQNEKTANFHLWFMLELTRFLGFYPDDSQRDGEVFNLEDGSFEYAETNNSCISDENVFQLKQFLGTNFDEISHIKMNQVTRSRFLLMLLNYYEIHLHGFHKPKSLGVLNEIYS</sequence>
<evidence type="ECO:0000313" key="6">
    <source>
        <dbReference type="EMBL" id="SEE47387.1"/>
    </source>
</evidence>
<evidence type="ECO:0000256" key="4">
    <source>
        <dbReference type="HAMAP-Rule" id="MF_00201"/>
    </source>
</evidence>
<feature type="domain" description="DNA replication/recombination mediator RecO N-terminal" evidence="5">
    <location>
        <begin position="1"/>
        <end position="80"/>
    </location>
</feature>
<reference evidence="6 7" key="1">
    <citation type="submission" date="2016-10" db="EMBL/GenBank/DDBJ databases">
        <authorList>
            <person name="de Groot N.N."/>
        </authorList>
    </citation>
    <scope>NUCLEOTIDE SEQUENCE [LARGE SCALE GENOMIC DNA]</scope>
    <source>
        <strain evidence="6 7">DSM 23553</strain>
    </source>
</reference>
<dbReference type="NCBIfam" id="TIGR00613">
    <property type="entry name" value="reco"/>
    <property type="match status" value="1"/>
</dbReference>
<dbReference type="Proteomes" id="UP000199448">
    <property type="component" value="Unassembled WGS sequence"/>
</dbReference>
<dbReference type="InterPro" id="IPR022572">
    <property type="entry name" value="DNA_rep/recomb_RecO_N"/>
</dbReference>
<dbReference type="Pfam" id="PF11967">
    <property type="entry name" value="RecO_N"/>
    <property type="match status" value="1"/>
</dbReference>
<proteinExistence type="inferred from homology"/>
<dbReference type="HAMAP" id="MF_00201">
    <property type="entry name" value="RecO"/>
    <property type="match status" value="1"/>
</dbReference>
<dbReference type="GO" id="GO:0006310">
    <property type="term" value="P:DNA recombination"/>
    <property type="evidence" value="ECO:0007669"/>
    <property type="project" value="UniProtKB-UniRule"/>
</dbReference>
<dbReference type="SUPFAM" id="SSF50249">
    <property type="entry name" value="Nucleic acid-binding proteins"/>
    <property type="match status" value="1"/>
</dbReference>
<dbReference type="AlphaFoldDB" id="A0A1H5J542"/>
<dbReference type="EMBL" id="FNUG01000001">
    <property type="protein sequence ID" value="SEE47387.1"/>
    <property type="molecule type" value="Genomic_DNA"/>
</dbReference>
<keyword evidence="1 4" id="KW-0227">DNA damage</keyword>
<dbReference type="GO" id="GO:0006302">
    <property type="term" value="P:double-strand break repair"/>
    <property type="evidence" value="ECO:0007669"/>
    <property type="project" value="TreeGrafter"/>
</dbReference>
<name>A0A1H5J542_9FLAO</name>
<gene>
    <name evidence="4" type="primary">recO</name>
    <name evidence="6" type="ORF">SAMN04488034_101624</name>
</gene>
<comment type="similarity">
    <text evidence="4">Belongs to the RecO family.</text>
</comment>
<evidence type="ECO:0000256" key="2">
    <source>
        <dbReference type="ARBA" id="ARBA00023172"/>
    </source>
</evidence>
<accession>A0A1H5J542</accession>
<dbReference type="OrthoDB" id="9789152at2"/>
<dbReference type="RefSeq" id="WP_093111595.1">
    <property type="nucleotide sequence ID" value="NZ_FNGG01000001.1"/>
</dbReference>
<dbReference type="Gene3D" id="2.40.50.140">
    <property type="entry name" value="Nucleic acid-binding proteins"/>
    <property type="match status" value="1"/>
</dbReference>
<keyword evidence="7" id="KW-1185">Reference proteome</keyword>
<dbReference type="Pfam" id="PF02565">
    <property type="entry name" value="RecO_C"/>
    <property type="match status" value="1"/>
</dbReference>
<dbReference type="GO" id="GO:0043590">
    <property type="term" value="C:bacterial nucleoid"/>
    <property type="evidence" value="ECO:0007669"/>
    <property type="project" value="TreeGrafter"/>
</dbReference>
<protein>
    <recommendedName>
        <fullName evidence="4">DNA repair protein RecO</fullName>
    </recommendedName>
    <alternativeName>
        <fullName evidence="4">Recombination protein O</fullName>
    </alternativeName>
</protein>
<keyword evidence="3 4" id="KW-0234">DNA repair</keyword>
<dbReference type="InterPro" id="IPR003717">
    <property type="entry name" value="RecO"/>
</dbReference>
<dbReference type="InterPro" id="IPR037278">
    <property type="entry name" value="ARFGAP/RecO"/>
</dbReference>
<dbReference type="PANTHER" id="PTHR33991">
    <property type="entry name" value="DNA REPAIR PROTEIN RECO"/>
    <property type="match status" value="1"/>
</dbReference>
<evidence type="ECO:0000313" key="7">
    <source>
        <dbReference type="Proteomes" id="UP000199448"/>
    </source>
</evidence>
<evidence type="ECO:0000256" key="3">
    <source>
        <dbReference type="ARBA" id="ARBA00023204"/>
    </source>
</evidence>
<dbReference type="STRING" id="390640.SAMN04488034_101624"/>
<keyword evidence="2 4" id="KW-0233">DNA recombination</keyword>